<gene>
    <name evidence="3" type="ORF">AVDCRST_MAG94-700</name>
</gene>
<dbReference type="InterPro" id="IPR003346">
    <property type="entry name" value="Transposase_20"/>
</dbReference>
<feature type="domain" description="Transposase IS116/IS110/IS902 C-terminal" evidence="2">
    <location>
        <begin position="190"/>
        <end position="256"/>
    </location>
</feature>
<dbReference type="Pfam" id="PF01548">
    <property type="entry name" value="DEDD_Tnp_IS110"/>
    <property type="match status" value="1"/>
</dbReference>
<organism evidence="3">
    <name type="scientific">uncultured Leptolyngbya sp</name>
    <dbReference type="NCBI Taxonomy" id="332963"/>
    <lineage>
        <taxon>Bacteria</taxon>
        <taxon>Bacillati</taxon>
        <taxon>Cyanobacteriota</taxon>
        <taxon>Cyanophyceae</taxon>
        <taxon>Leptolyngbyales</taxon>
        <taxon>Leptolyngbyaceae</taxon>
        <taxon>Leptolyngbya group</taxon>
        <taxon>Leptolyngbya</taxon>
        <taxon>environmental samples</taxon>
    </lineage>
</organism>
<dbReference type="InterPro" id="IPR047650">
    <property type="entry name" value="Transpos_IS110"/>
</dbReference>
<dbReference type="GO" id="GO:0006313">
    <property type="term" value="P:DNA transposition"/>
    <property type="evidence" value="ECO:0007669"/>
    <property type="project" value="InterPro"/>
</dbReference>
<accession>A0A6J4KJ21</accession>
<feature type="domain" description="Transposase IS110-like N-terminal" evidence="1">
    <location>
        <begin position="7"/>
        <end position="134"/>
    </location>
</feature>
<dbReference type="GO" id="GO:0004803">
    <property type="term" value="F:transposase activity"/>
    <property type="evidence" value="ECO:0007669"/>
    <property type="project" value="InterPro"/>
</dbReference>
<feature type="non-terminal residue" evidence="3">
    <location>
        <position position="257"/>
    </location>
</feature>
<evidence type="ECO:0000259" key="2">
    <source>
        <dbReference type="Pfam" id="PF02371"/>
    </source>
</evidence>
<protein>
    <submittedName>
        <fullName evidence="3">Mobile element protein</fullName>
    </submittedName>
</protein>
<evidence type="ECO:0000259" key="1">
    <source>
        <dbReference type="Pfam" id="PF01548"/>
    </source>
</evidence>
<dbReference type="NCBIfam" id="NF033542">
    <property type="entry name" value="transpos_IS110"/>
    <property type="match status" value="1"/>
</dbReference>
<dbReference type="AlphaFoldDB" id="A0A6J4KJ21"/>
<dbReference type="Pfam" id="PF02371">
    <property type="entry name" value="Transposase_20"/>
    <property type="match status" value="1"/>
</dbReference>
<evidence type="ECO:0000313" key="3">
    <source>
        <dbReference type="EMBL" id="CAA9306357.1"/>
    </source>
</evidence>
<dbReference type="PANTHER" id="PTHR33055">
    <property type="entry name" value="TRANSPOSASE FOR INSERTION SEQUENCE ELEMENT IS1111A"/>
    <property type="match status" value="1"/>
</dbReference>
<dbReference type="PANTHER" id="PTHR33055:SF3">
    <property type="entry name" value="PUTATIVE TRANSPOSASE FOR IS117-RELATED"/>
    <property type="match status" value="1"/>
</dbReference>
<name>A0A6J4KJ21_9CYAN</name>
<proteinExistence type="predicted"/>
<dbReference type="InterPro" id="IPR002525">
    <property type="entry name" value="Transp_IS110-like_N"/>
</dbReference>
<dbReference type="GO" id="GO:0003677">
    <property type="term" value="F:DNA binding"/>
    <property type="evidence" value="ECO:0007669"/>
    <property type="project" value="InterPro"/>
</dbReference>
<dbReference type="EMBL" id="CADCTY010000231">
    <property type="protein sequence ID" value="CAA9306357.1"/>
    <property type="molecule type" value="Genomic_DNA"/>
</dbReference>
<sequence>MALLVGGRIMSSMRIENQPKHIEAALQKLSTTHGLVVKQCLFCLEHTGIYSNHLVGVLEQQQLAIWLEHPLQIKYSLGMQRGKNDKIDAQRIAQYAYKNRQSVRLWKPTRKLITQLQHLTRLRDRLLSANNSLKVALAEGKPFSDKDTHQLLTKHCRGSLAALKKDLQAVEKQIQQLIDSDEHLSQLFSQLTSVPGIGPVTASELIISTNEFKDFDSPKKLACYAGVAPFEHSSGKSIRGRSRVSHQANKRLKTLLQ</sequence>
<reference evidence="3" key="1">
    <citation type="submission" date="2020-02" db="EMBL/GenBank/DDBJ databases">
        <authorList>
            <person name="Meier V. D."/>
        </authorList>
    </citation>
    <scope>NUCLEOTIDE SEQUENCE</scope>
    <source>
        <strain evidence="3">AVDCRST_MAG94</strain>
    </source>
</reference>